<dbReference type="Gene3D" id="1.20.120.80">
    <property type="entry name" value="Cytochrome c oxidase, subunit III, four-helix bundle"/>
    <property type="match status" value="1"/>
</dbReference>
<feature type="transmembrane region" description="Helical" evidence="8">
    <location>
        <begin position="40"/>
        <end position="62"/>
    </location>
</feature>
<evidence type="ECO:0000256" key="5">
    <source>
        <dbReference type="ARBA" id="ARBA00023136"/>
    </source>
</evidence>
<gene>
    <name evidence="10" type="ORF">M2350_000769</name>
</gene>
<keyword evidence="4 8" id="KW-1133">Transmembrane helix</keyword>
<feature type="transmembrane region" description="Helical" evidence="8">
    <location>
        <begin position="146"/>
        <end position="171"/>
    </location>
</feature>
<evidence type="ECO:0000256" key="6">
    <source>
        <dbReference type="RuleBase" id="RU003376"/>
    </source>
</evidence>
<evidence type="ECO:0000259" key="9">
    <source>
        <dbReference type="PROSITE" id="PS50253"/>
    </source>
</evidence>
<proteinExistence type="inferred from homology"/>
<comment type="subcellular location">
    <subcellularLocation>
        <location evidence="6">Cell membrane</location>
        <topology evidence="6">Multi-pass membrane protein</topology>
    </subcellularLocation>
    <subcellularLocation>
        <location evidence="1">Membrane</location>
        <topology evidence="1">Multi-pass membrane protein</topology>
    </subcellularLocation>
</comment>
<comment type="caution">
    <text evidence="10">The sequence shown here is derived from an EMBL/GenBank/DDBJ whole genome shotgun (WGS) entry which is preliminary data.</text>
</comment>
<dbReference type="SUPFAM" id="SSF81452">
    <property type="entry name" value="Cytochrome c oxidase subunit III-like"/>
    <property type="match status" value="1"/>
</dbReference>
<dbReference type="EMBL" id="JANUCP010000001">
    <property type="protein sequence ID" value="MCS3918372.1"/>
    <property type="molecule type" value="Genomic_DNA"/>
</dbReference>
<dbReference type="RefSeq" id="WP_259094087.1">
    <property type="nucleotide sequence ID" value="NZ_CP130454.1"/>
</dbReference>
<name>A0ABT2EK97_9BACT</name>
<feature type="compositionally biased region" description="Polar residues" evidence="7">
    <location>
        <begin position="1"/>
        <end position="14"/>
    </location>
</feature>
<protein>
    <submittedName>
        <fullName evidence="10">Cytochrome c oxidase subunit 3</fullName>
    </submittedName>
</protein>
<dbReference type="InterPro" id="IPR000298">
    <property type="entry name" value="Cyt_c_oxidase-like_su3"/>
</dbReference>
<comment type="similarity">
    <text evidence="2 6">Belongs to the cytochrome c oxidase subunit 3 family.</text>
</comment>
<accession>A0ABT2EK97</accession>
<feature type="domain" description="Heme-copper oxidase subunit III family profile" evidence="9">
    <location>
        <begin position="39"/>
        <end position="210"/>
    </location>
</feature>
<dbReference type="Pfam" id="PF00510">
    <property type="entry name" value="COX3"/>
    <property type="match status" value="1"/>
</dbReference>
<evidence type="ECO:0000256" key="3">
    <source>
        <dbReference type="ARBA" id="ARBA00022692"/>
    </source>
</evidence>
<evidence type="ECO:0000256" key="1">
    <source>
        <dbReference type="ARBA" id="ARBA00004141"/>
    </source>
</evidence>
<evidence type="ECO:0000256" key="7">
    <source>
        <dbReference type="SAM" id="MobiDB-lite"/>
    </source>
</evidence>
<dbReference type="PANTHER" id="PTHR11403:SF10">
    <property type="entry name" value="CYTOCHROME C OXIDASE"/>
    <property type="match status" value="1"/>
</dbReference>
<keyword evidence="3 6" id="KW-0812">Transmembrane</keyword>
<feature type="transmembrane region" description="Helical" evidence="8">
    <location>
        <begin position="191"/>
        <end position="209"/>
    </location>
</feature>
<feature type="transmembrane region" description="Helical" evidence="8">
    <location>
        <begin position="77"/>
        <end position="96"/>
    </location>
</feature>
<sequence length="210" mass="23511">MTTSKPKGSQITGGIQSGDGWHWDGWKRGGEGLPIPTANLGLWAFLAAVTMLFASLSSAYLVRMPLPNWGIIPKPKLLWLNTAILILSSVAVQWAWMAVKRRKLNLVRYGLSLTNLLGIMFVVGQLLVWRQLVVAGIYLQTNPASSFFYLLTAIHGLHLIGGMFALVWATVKSFFETSTLNLQRTVELCAVYWHFLSLVWIWLLVLISLR</sequence>
<evidence type="ECO:0000256" key="4">
    <source>
        <dbReference type="ARBA" id="ARBA00022989"/>
    </source>
</evidence>
<dbReference type="Proteomes" id="UP001204798">
    <property type="component" value="Unassembled WGS sequence"/>
</dbReference>
<feature type="transmembrane region" description="Helical" evidence="8">
    <location>
        <begin position="116"/>
        <end position="139"/>
    </location>
</feature>
<organism evidence="10 11">
    <name type="scientific">Candidatus Fervidibacter sacchari</name>
    <dbReference type="NCBI Taxonomy" id="1448929"/>
    <lineage>
        <taxon>Bacteria</taxon>
        <taxon>Candidatus Fervidibacterota</taxon>
        <taxon>Candidatus Fervidibacter</taxon>
    </lineage>
</organism>
<keyword evidence="5 8" id="KW-0472">Membrane</keyword>
<reference evidence="10 11" key="1">
    <citation type="submission" date="2022-08" db="EMBL/GenBank/DDBJ databases">
        <title>Bacterial and archaeal communities from various locations to study Microbial Dark Matter (Phase II).</title>
        <authorList>
            <person name="Stepanauskas R."/>
        </authorList>
    </citation>
    <scope>NUCLEOTIDE SEQUENCE [LARGE SCALE GENOMIC DNA]</scope>
    <source>
        <strain evidence="10 11">PD1</strain>
    </source>
</reference>
<dbReference type="InterPro" id="IPR035973">
    <property type="entry name" value="Cyt_c_oxidase_su3-like_sf"/>
</dbReference>
<dbReference type="PANTHER" id="PTHR11403">
    <property type="entry name" value="CYTOCHROME C OXIDASE SUBUNIT III"/>
    <property type="match status" value="1"/>
</dbReference>
<feature type="region of interest" description="Disordered" evidence="7">
    <location>
        <begin position="1"/>
        <end position="21"/>
    </location>
</feature>
<evidence type="ECO:0000256" key="2">
    <source>
        <dbReference type="ARBA" id="ARBA00010581"/>
    </source>
</evidence>
<dbReference type="InterPro" id="IPR013833">
    <property type="entry name" value="Cyt_c_oxidase_su3_a-hlx"/>
</dbReference>
<evidence type="ECO:0000313" key="11">
    <source>
        <dbReference type="Proteomes" id="UP001204798"/>
    </source>
</evidence>
<dbReference type="InterPro" id="IPR024791">
    <property type="entry name" value="Cyt_c/ubiquinol_Oxase_su3"/>
</dbReference>
<evidence type="ECO:0000256" key="8">
    <source>
        <dbReference type="SAM" id="Phobius"/>
    </source>
</evidence>
<evidence type="ECO:0000313" key="10">
    <source>
        <dbReference type="EMBL" id="MCS3918372.1"/>
    </source>
</evidence>
<dbReference type="PROSITE" id="PS50253">
    <property type="entry name" value="COX3"/>
    <property type="match status" value="1"/>
</dbReference>
<keyword evidence="11" id="KW-1185">Reference proteome</keyword>